<sequence length="101" mass="11423">MIGERDRDRERQRCVENLTEEETRRTHDMTGLLHHLSTAKRKFAESLNEFKFQCIGDAETDDEICIAKSLQEFAGVLQNLEDERTRMVSLGQAGGGGAPVQ</sequence>
<reference evidence="2" key="3">
    <citation type="submission" date="2025-09" db="UniProtKB">
        <authorList>
            <consortium name="Ensembl"/>
        </authorList>
    </citation>
    <scope>IDENTIFICATION</scope>
</reference>
<dbReference type="InterPro" id="IPR004148">
    <property type="entry name" value="BAR_dom"/>
</dbReference>
<protein>
    <recommendedName>
        <fullName evidence="1">BAR domain-containing protein</fullName>
    </recommendedName>
</protein>
<organism evidence="2 3">
    <name type="scientific">Hucho hucho</name>
    <name type="common">huchen</name>
    <dbReference type="NCBI Taxonomy" id="62062"/>
    <lineage>
        <taxon>Eukaryota</taxon>
        <taxon>Metazoa</taxon>
        <taxon>Chordata</taxon>
        <taxon>Craniata</taxon>
        <taxon>Vertebrata</taxon>
        <taxon>Euteleostomi</taxon>
        <taxon>Actinopterygii</taxon>
        <taxon>Neopterygii</taxon>
        <taxon>Teleostei</taxon>
        <taxon>Protacanthopterygii</taxon>
        <taxon>Salmoniformes</taxon>
        <taxon>Salmonidae</taxon>
        <taxon>Salmoninae</taxon>
        <taxon>Hucho</taxon>
    </lineage>
</organism>
<dbReference type="GeneTree" id="ENSGT00940000157254"/>
<dbReference type="PANTHER" id="PTHR12552">
    <property type="entry name" value="OLIGOPHRENIN 1"/>
    <property type="match status" value="1"/>
</dbReference>
<name>A0A4W5JQL0_9TELE</name>
<evidence type="ECO:0000313" key="3">
    <source>
        <dbReference type="Proteomes" id="UP000314982"/>
    </source>
</evidence>
<dbReference type="Gene3D" id="1.20.1270.60">
    <property type="entry name" value="Arfaptin homology (AH) domain/BAR domain"/>
    <property type="match status" value="1"/>
</dbReference>
<keyword evidence="3" id="KW-1185">Reference proteome</keyword>
<dbReference type="STRING" id="62062.ENSHHUP00000005942"/>
<dbReference type="Ensembl" id="ENSHHUT00000006125.1">
    <property type="protein sequence ID" value="ENSHHUP00000005942.1"/>
    <property type="gene ID" value="ENSHHUG00000003645.1"/>
</dbReference>
<dbReference type="AlphaFoldDB" id="A0A4W5JQL0"/>
<reference evidence="3" key="1">
    <citation type="submission" date="2018-06" db="EMBL/GenBank/DDBJ databases">
        <title>Genome assembly of Danube salmon.</title>
        <authorList>
            <person name="Macqueen D.J."/>
            <person name="Gundappa M.K."/>
        </authorList>
    </citation>
    <scope>NUCLEOTIDE SEQUENCE [LARGE SCALE GENOMIC DNA]</scope>
</reference>
<feature type="domain" description="BAR" evidence="1">
    <location>
        <begin position="24"/>
        <end position="89"/>
    </location>
</feature>
<dbReference type="GO" id="GO:0005096">
    <property type="term" value="F:GTPase activator activity"/>
    <property type="evidence" value="ECO:0007669"/>
    <property type="project" value="InterPro"/>
</dbReference>
<evidence type="ECO:0000313" key="2">
    <source>
        <dbReference type="Ensembl" id="ENSHHUP00000005942.1"/>
    </source>
</evidence>
<dbReference type="GO" id="GO:0005737">
    <property type="term" value="C:cytoplasm"/>
    <property type="evidence" value="ECO:0007669"/>
    <property type="project" value="InterPro"/>
</dbReference>
<dbReference type="SUPFAM" id="SSF103657">
    <property type="entry name" value="BAR/IMD domain-like"/>
    <property type="match status" value="1"/>
</dbReference>
<accession>A0A4W5JQL0</accession>
<dbReference type="Proteomes" id="UP000314982">
    <property type="component" value="Unassembled WGS sequence"/>
</dbReference>
<evidence type="ECO:0000259" key="1">
    <source>
        <dbReference type="Pfam" id="PF16746"/>
    </source>
</evidence>
<reference evidence="2" key="2">
    <citation type="submission" date="2025-08" db="UniProtKB">
        <authorList>
            <consortium name="Ensembl"/>
        </authorList>
    </citation>
    <scope>IDENTIFICATION</scope>
</reference>
<dbReference type="PANTHER" id="PTHR12552:SF4">
    <property type="entry name" value="RHO GTPASE-ACTIVATING PROTEIN 26"/>
    <property type="match status" value="1"/>
</dbReference>
<dbReference type="InterPro" id="IPR027267">
    <property type="entry name" value="AH/BAR_dom_sf"/>
</dbReference>
<proteinExistence type="predicted"/>
<dbReference type="InterPro" id="IPR047234">
    <property type="entry name" value="GRAF_fam"/>
</dbReference>
<dbReference type="Pfam" id="PF16746">
    <property type="entry name" value="BAR_3"/>
    <property type="match status" value="1"/>
</dbReference>